<dbReference type="GO" id="GO:0008616">
    <property type="term" value="P:tRNA queuosine(34) biosynthetic process"/>
    <property type="evidence" value="ECO:0007669"/>
    <property type="project" value="UniProtKB-KW"/>
</dbReference>
<dbReference type="InterPro" id="IPR042118">
    <property type="entry name" value="QueA_dom1"/>
</dbReference>
<proteinExistence type="predicted"/>
<evidence type="ECO:0000256" key="3">
    <source>
        <dbReference type="ARBA" id="ARBA00022691"/>
    </source>
</evidence>
<dbReference type="SUPFAM" id="SSF111337">
    <property type="entry name" value="QueA-like"/>
    <property type="match status" value="1"/>
</dbReference>
<keyword evidence="1" id="KW-0963">Cytoplasm</keyword>
<dbReference type="Gene3D" id="2.40.10.240">
    <property type="entry name" value="QueA-like"/>
    <property type="match status" value="1"/>
</dbReference>
<dbReference type="EMBL" id="NPCC01000047">
    <property type="protein sequence ID" value="PAE86807.1"/>
    <property type="molecule type" value="Genomic_DNA"/>
</dbReference>
<keyword evidence="3" id="KW-0949">S-adenosyl-L-methionine</keyword>
<protein>
    <submittedName>
        <fullName evidence="5">S-adenosylmethionine:tRNA ribosyltransferase-isomerase</fullName>
    </submittedName>
</protein>
<keyword evidence="2 5" id="KW-0808">Transferase</keyword>
<keyword evidence="4" id="KW-0671">Queuosine biosynthesis</keyword>
<evidence type="ECO:0000256" key="1">
    <source>
        <dbReference type="ARBA" id="ARBA00022490"/>
    </source>
</evidence>
<accession>A0A268NTG8</accession>
<dbReference type="Pfam" id="PF02547">
    <property type="entry name" value="Queuosine_synth"/>
    <property type="match status" value="1"/>
</dbReference>
<dbReference type="InterPro" id="IPR036100">
    <property type="entry name" value="QueA_sf"/>
</dbReference>
<evidence type="ECO:0000313" key="5">
    <source>
        <dbReference type="EMBL" id="PAE86807.1"/>
    </source>
</evidence>
<sequence>MMLIPTEKRLDADTPPEKRGQMRDGVRLLTYWSDSGRIVHGGFFQLAHQLEAGDVLVFNNSRTIPAELKTVDGIRVRLSREVEDGTWDGLILGESSKKLEFMHGLKALVTGPGTEPPLVRLVFSCSSSRLLRELYRQGDVIRYEHVARSWPLQDYQTVYASIPGSVEMPSAGRAFTWRMLAHLQKHGIRLAFVTLHAGLSYYGDDKWPNPALHPEAFSIEDEQAAIINDAKANGGRVIAVGTTVVRALETASDGNTIIPQAGVTSLYLSRTSKLTAVDGLLTGFHEQEASHIDLLQTFAGEEGVKAIYKEAVAKRYLWHEFGDMNLLMRQERS</sequence>
<keyword evidence="5" id="KW-0413">Isomerase</keyword>
<reference evidence="5 6" key="1">
    <citation type="submission" date="2017-07" db="EMBL/GenBank/DDBJ databases">
        <title>Isolation and whole genome analysis of endospore-forming bacteria from heroin.</title>
        <authorList>
            <person name="Kalinowski J."/>
            <person name="Ahrens B."/>
            <person name="Al-Dilaimi A."/>
            <person name="Winkler A."/>
            <person name="Wibberg D."/>
            <person name="Schleenbecker U."/>
            <person name="Ruckert C."/>
            <person name="Wolfel R."/>
            <person name="Grass G."/>
        </authorList>
    </citation>
    <scope>NUCLEOTIDE SEQUENCE [LARGE SCALE GENOMIC DNA]</scope>
    <source>
        <strain evidence="5 6">7539</strain>
    </source>
</reference>
<dbReference type="PANTHER" id="PTHR30307:SF0">
    <property type="entry name" value="S-ADENOSYLMETHIONINE:TRNA RIBOSYLTRANSFERASE-ISOMERASE"/>
    <property type="match status" value="1"/>
</dbReference>
<dbReference type="PANTHER" id="PTHR30307">
    <property type="entry name" value="S-ADENOSYLMETHIONINE:TRNA RIBOSYLTRANSFERASE-ISOMERASE"/>
    <property type="match status" value="1"/>
</dbReference>
<gene>
    <name evidence="5" type="ORF">CHH72_21735</name>
</gene>
<dbReference type="RefSeq" id="WP_082369209.1">
    <property type="nucleotide sequence ID" value="NZ_CP012475.1"/>
</dbReference>
<organism evidence="5 6">
    <name type="scientific">Shouchella clausii</name>
    <name type="common">Alkalihalobacillus clausii</name>
    <dbReference type="NCBI Taxonomy" id="79880"/>
    <lineage>
        <taxon>Bacteria</taxon>
        <taxon>Bacillati</taxon>
        <taxon>Bacillota</taxon>
        <taxon>Bacilli</taxon>
        <taxon>Bacillales</taxon>
        <taxon>Bacillaceae</taxon>
        <taxon>Shouchella</taxon>
    </lineage>
</organism>
<dbReference type="InterPro" id="IPR003699">
    <property type="entry name" value="QueA"/>
</dbReference>
<dbReference type="Gene3D" id="3.40.1780.10">
    <property type="entry name" value="QueA-like"/>
    <property type="match status" value="1"/>
</dbReference>
<dbReference type="InterPro" id="IPR042119">
    <property type="entry name" value="QueA_dom2"/>
</dbReference>
<name>A0A268NTG8_SHOCL</name>
<dbReference type="AlphaFoldDB" id="A0A268NTG8"/>
<evidence type="ECO:0000313" key="6">
    <source>
        <dbReference type="Proteomes" id="UP000216207"/>
    </source>
</evidence>
<evidence type="ECO:0000256" key="2">
    <source>
        <dbReference type="ARBA" id="ARBA00022679"/>
    </source>
</evidence>
<dbReference type="GO" id="GO:0051075">
    <property type="term" value="F:S-adenosylmethionine:tRNA ribosyltransferase-isomerase activity"/>
    <property type="evidence" value="ECO:0007669"/>
    <property type="project" value="TreeGrafter"/>
</dbReference>
<comment type="caution">
    <text evidence="5">The sequence shown here is derived from an EMBL/GenBank/DDBJ whole genome shotgun (WGS) entry which is preliminary data.</text>
</comment>
<evidence type="ECO:0000256" key="4">
    <source>
        <dbReference type="ARBA" id="ARBA00022785"/>
    </source>
</evidence>
<dbReference type="Proteomes" id="UP000216207">
    <property type="component" value="Unassembled WGS sequence"/>
</dbReference>